<proteinExistence type="predicted"/>
<gene>
    <name evidence="1" type="ORF">HX018_14850</name>
</gene>
<comment type="caution">
    <text evidence="1">The sequence shown here is derived from an EMBL/GenBank/DDBJ whole genome shotgun (WGS) entry which is preliminary data.</text>
</comment>
<accession>A0ABT7NQW9</accession>
<organism evidence="1 2">
    <name type="scientific">Sphingobacterium hotanense</name>
    <dbReference type="NCBI Taxonomy" id="649196"/>
    <lineage>
        <taxon>Bacteria</taxon>
        <taxon>Pseudomonadati</taxon>
        <taxon>Bacteroidota</taxon>
        <taxon>Sphingobacteriia</taxon>
        <taxon>Sphingobacteriales</taxon>
        <taxon>Sphingobacteriaceae</taxon>
        <taxon>Sphingobacterium</taxon>
    </lineage>
</organism>
<reference evidence="1" key="1">
    <citation type="submission" date="2020-06" db="EMBL/GenBank/DDBJ databases">
        <authorList>
            <person name="Dong N."/>
        </authorList>
    </citation>
    <scope>NUCLEOTIDE SEQUENCE</scope>
    <source>
        <strain evidence="1">R1692</strain>
    </source>
</reference>
<dbReference type="EMBL" id="JACAGK010000048">
    <property type="protein sequence ID" value="MDM1049516.1"/>
    <property type="molecule type" value="Genomic_DNA"/>
</dbReference>
<dbReference type="Proteomes" id="UP001170954">
    <property type="component" value="Unassembled WGS sequence"/>
</dbReference>
<keyword evidence="2" id="KW-1185">Reference proteome</keyword>
<reference evidence="1" key="2">
    <citation type="journal article" date="2022" name="Sci. Total Environ.">
        <title>Prevalence, transmission, and molecular epidemiology of tet(X)-positive bacteria among humans, animals, and environmental niches in China: An epidemiological, and genomic-based study.</title>
        <authorList>
            <person name="Dong N."/>
            <person name="Zeng Y."/>
            <person name="Cai C."/>
            <person name="Sun C."/>
            <person name="Lu J."/>
            <person name="Liu C."/>
            <person name="Zhou H."/>
            <person name="Sun Q."/>
            <person name="Shu L."/>
            <person name="Wang H."/>
            <person name="Wang Y."/>
            <person name="Wang S."/>
            <person name="Wu C."/>
            <person name="Chan E.W."/>
            <person name="Chen G."/>
            <person name="Shen Z."/>
            <person name="Chen S."/>
            <person name="Zhang R."/>
        </authorList>
    </citation>
    <scope>NUCLEOTIDE SEQUENCE</scope>
    <source>
        <strain evidence="1">R1692</strain>
    </source>
</reference>
<dbReference type="RefSeq" id="WP_286651920.1">
    <property type="nucleotide sequence ID" value="NZ_JACAGK010000048.1"/>
</dbReference>
<evidence type="ECO:0000313" key="2">
    <source>
        <dbReference type="Proteomes" id="UP001170954"/>
    </source>
</evidence>
<name>A0ABT7NQW9_9SPHI</name>
<sequence length="169" mass="19831">MPLNKLKTLESLVKSVDGRKLMDDTKLVMWLNENSAVDEIIYRIEELIEMKCVEKEILDDNGIRLIYNQKSIQIADSNGEINLNKLLAAINELLHPDYEIRFWKGSYGMTDLAFIPLAKELWDALEEHLSTSLVNEEFRRVEFDTQLFYLDSVSVQKYLDEYLKFKSLF</sequence>
<evidence type="ECO:0000313" key="1">
    <source>
        <dbReference type="EMBL" id="MDM1049516.1"/>
    </source>
</evidence>
<protein>
    <submittedName>
        <fullName evidence="1">Uncharacterized protein</fullName>
    </submittedName>
</protein>